<dbReference type="EMBL" id="LNQB01000060">
    <property type="protein sequence ID" value="OAP48644.1"/>
    <property type="molecule type" value="Genomic_DNA"/>
</dbReference>
<evidence type="ECO:0000313" key="3">
    <source>
        <dbReference type="Proteomes" id="UP000078507"/>
    </source>
</evidence>
<proteinExistence type="predicted"/>
<evidence type="ECO:0000259" key="1">
    <source>
        <dbReference type="Pfam" id="PF06568"/>
    </source>
</evidence>
<keyword evidence="3" id="KW-1185">Reference proteome</keyword>
<dbReference type="Proteomes" id="UP000078507">
    <property type="component" value="Unassembled WGS sequence"/>
</dbReference>
<dbReference type="InterPro" id="IPR009506">
    <property type="entry name" value="YjiS-like"/>
</dbReference>
<evidence type="ECO:0000313" key="2">
    <source>
        <dbReference type="EMBL" id="OAP48644.1"/>
    </source>
</evidence>
<accession>A0A178YMF3</accession>
<protein>
    <recommendedName>
        <fullName evidence="1">YjiS-like domain-containing protein</fullName>
    </recommendedName>
</protein>
<sequence length="70" mass="7821">MLRKADAARDFPPAEGAGGNVLSRLWRLYCALAAKRRSRLALDELSAHLLKDIGLTEAEARQEATVPFWR</sequence>
<dbReference type="RefSeq" id="WP_066870385.1">
    <property type="nucleotide sequence ID" value="NZ_LNQB01000060.1"/>
</dbReference>
<dbReference type="OrthoDB" id="8399238at2"/>
<reference evidence="2 3" key="1">
    <citation type="submission" date="2015-11" db="EMBL/GenBank/DDBJ databases">
        <title>Ensifer anhuiense sp. nov., an effective nitrogen fixation bacterium with Glycine soja.</title>
        <authorList>
            <person name="Yan H."/>
            <person name="Chen W."/>
        </authorList>
    </citation>
    <scope>NUCLEOTIDE SEQUENCE [LARGE SCALE GENOMIC DNA]</scope>
    <source>
        <strain evidence="2 3">LMG 7837</strain>
    </source>
</reference>
<feature type="domain" description="YjiS-like" evidence="1">
    <location>
        <begin position="25"/>
        <end position="61"/>
    </location>
</feature>
<name>A0A178YMF3_SINSA</name>
<dbReference type="Pfam" id="PF06568">
    <property type="entry name" value="YjiS-like"/>
    <property type="match status" value="1"/>
</dbReference>
<organism evidence="2 3">
    <name type="scientific">Sinorhizobium saheli</name>
    <dbReference type="NCBI Taxonomy" id="36856"/>
    <lineage>
        <taxon>Bacteria</taxon>
        <taxon>Pseudomonadati</taxon>
        <taxon>Pseudomonadota</taxon>
        <taxon>Alphaproteobacteria</taxon>
        <taxon>Hyphomicrobiales</taxon>
        <taxon>Rhizobiaceae</taxon>
        <taxon>Sinorhizobium/Ensifer group</taxon>
        <taxon>Sinorhizobium</taxon>
    </lineage>
</organism>
<gene>
    <name evidence="2" type="ORF">ATB98_00495</name>
</gene>
<dbReference type="AlphaFoldDB" id="A0A178YMF3"/>
<comment type="caution">
    <text evidence="2">The sequence shown here is derived from an EMBL/GenBank/DDBJ whole genome shotgun (WGS) entry which is preliminary data.</text>
</comment>